<evidence type="ECO:0000313" key="2">
    <source>
        <dbReference type="Proteomes" id="UP000650466"/>
    </source>
</evidence>
<proteinExistence type="predicted"/>
<gene>
    <name evidence="1" type="ORF">ICC18_19440</name>
</gene>
<dbReference type="PANTHER" id="PTHR33794:SF1">
    <property type="entry name" value="BACILLOLYSIN"/>
    <property type="match status" value="1"/>
</dbReference>
<dbReference type="RefSeq" id="WP_188176092.1">
    <property type="nucleotide sequence ID" value="NZ_JACVVD010000007.1"/>
</dbReference>
<dbReference type="EMBL" id="JACVVD010000007">
    <property type="protein sequence ID" value="MBD0382294.1"/>
    <property type="molecule type" value="Genomic_DNA"/>
</dbReference>
<accession>A0A926KQP1</accession>
<reference evidence="1" key="1">
    <citation type="submission" date="2020-09" db="EMBL/GenBank/DDBJ databases">
        <title>Draft Genome Sequence of Paenibacillus sp. WST5.</title>
        <authorList>
            <person name="Bao Z."/>
        </authorList>
    </citation>
    <scope>NUCLEOTIDE SEQUENCE</scope>
    <source>
        <strain evidence="1">WST5</strain>
    </source>
</reference>
<dbReference type="Gene3D" id="3.10.450.490">
    <property type="match status" value="1"/>
</dbReference>
<name>A0A926KQP1_9BACL</name>
<evidence type="ECO:0000313" key="1">
    <source>
        <dbReference type="EMBL" id="MBD0382294.1"/>
    </source>
</evidence>
<dbReference type="PANTHER" id="PTHR33794">
    <property type="entry name" value="BACILLOLYSIN"/>
    <property type="match status" value="1"/>
</dbReference>
<keyword evidence="2" id="KW-1185">Reference proteome</keyword>
<dbReference type="InterPro" id="IPR050728">
    <property type="entry name" value="Zinc_Metalloprotease_M4"/>
</dbReference>
<protein>
    <recommendedName>
        <fullName evidence="3">FTP domain-containing protein</fullName>
    </recommendedName>
</protein>
<dbReference type="AlphaFoldDB" id="A0A926KQP1"/>
<sequence length="230" mass="26254">MYINNLRLILVFCMIFITTTSLFVSAKEIPEEAQKVLHNFIQEGGQTLEIEWNEITDTPSNLHGRLTQPSSHTSTWIAYELLNRFKTLYGISNPYRDLKVAAVTTSDDLHIVRLQHLLFNTPVWGDQLVIEIDKAGIVHRISGTIYPRLDKQLFYRPMVAAISEKKAVQIAVDALRDKVTLFTTAETSLYYLPTRKGNPLVYAVTFRFRNQPAKTLTTMVHALTGKIIPY</sequence>
<evidence type="ECO:0008006" key="3">
    <source>
        <dbReference type="Google" id="ProtNLM"/>
    </source>
</evidence>
<dbReference type="Proteomes" id="UP000650466">
    <property type="component" value="Unassembled WGS sequence"/>
</dbReference>
<comment type="caution">
    <text evidence="1">The sequence shown here is derived from an EMBL/GenBank/DDBJ whole genome shotgun (WGS) entry which is preliminary data.</text>
</comment>
<organism evidence="1 2">
    <name type="scientific">Paenibacillus sedimenti</name>
    <dbReference type="NCBI Taxonomy" id="2770274"/>
    <lineage>
        <taxon>Bacteria</taxon>
        <taxon>Bacillati</taxon>
        <taxon>Bacillota</taxon>
        <taxon>Bacilli</taxon>
        <taxon>Bacillales</taxon>
        <taxon>Paenibacillaceae</taxon>
        <taxon>Paenibacillus</taxon>
    </lineage>
</organism>